<evidence type="ECO:0000313" key="3">
    <source>
        <dbReference type="Proteomes" id="UP001595912"/>
    </source>
</evidence>
<gene>
    <name evidence="2" type="ORF">ACFPIJ_11630</name>
</gene>
<proteinExistence type="predicted"/>
<dbReference type="EMBL" id="JBHSIU010000011">
    <property type="protein sequence ID" value="MFC4998484.1"/>
    <property type="molecule type" value="Genomic_DNA"/>
</dbReference>
<keyword evidence="3" id="KW-1185">Reference proteome</keyword>
<dbReference type="Proteomes" id="UP001595912">
    <property type="component" value="Unassembled WGS sequence"/>
</dbReference>
<protein>
    <recommendedName>
        <fullName evidence="4">DUF317 domain-containing protein</fullName>
    </recommendedName>
</protein>
<dbReference type="RefSeq" id="WP_380114731.1">
    <property type="nucleotide sequence ID" value="NZ_JBHSIU010000011.1"/>
</dbReference>
<name>A0ABV9VRQ5_9ACTN</name>
<sequence>MSEEQMPPVAREVLVDEDAVTVDPALPAFLAPPEDAPAYHGFRVVAESEVDGWRLGMITGFGVEGDGYVIAPDDGRAGLVWTAEGAGYFRAGHPQFCDEVCGPDEYTWGVFSVGVRLPLRGPGDARAYLAALIPRLRPFWAARTARPLEAGQLDPASDPRPNGLQAGKQP</sequence>
<evidence type="ECO:0008006" key="4">
    <source>
        <dbReference type="Google" id="ProtNLM"/>
    </source>
</evidence>
<comment type="caution">
    <text evidence="2">The sequence shown here is derived from an EMBL/GenBank/DDBJ whole genome shotgun (WGS) entry which is preliminary data.</text>
</comment>
<accession>A0ABV9VRQ5</accession>
<reference evidence="3" key="1">
    <citation type="journal article" date="2019" name="Int. J. Syst. Evol. Microbiol.">
        <title>The Global Catalogue of Microorganisms (GCM) 10K type strain sequencing project: providing services to taxonomists for standard genome sequencing and annotation.</title>
        <authorList>
            <consortium name="The Broad Institute Genomics Platform"/>
            <consortium name="The Broad Institute Genome Sequencing Center for Infectious Disease"/>
            <person name="Wu L."/>
            <person name="Ma J."/>
        </authorList>
    </citation>
    <scope>NUCLEOTIDE SEQUENCE [LARGE SCALE GENOMIC DNA]</scope>
    <source>
        <strain evidence="3">CGMCC 4.7152</strain>
    </source>
</reference>
<evidence type="ECO:0000313" key="2">
    <source>
        <dbReference type="EMBL" id="MFC4998484.1"/>
    </source>
</evidence>
<organism evidence="2 3">
    <name type="scientific">Dactylosporangium cerinum</name>
    <dbReference type="NCBI Taxonomy" id="1434730"/>
    <lineage>
        <taxon>Bacteria</taxon>
        <taxon>Bacillati</taxon>
        <taxon>Actinomycetota</taxon>
        <taxon>Actinomycetes</taxon>
        <taxon>Micromonosporales</taxon>
        <taxon>Micromonosporaceae</taxon>
        <taxon>Dactylosporangium</taxon>
    </lineage>
</organism>
<evidence type="ECO:0000256" key="1">
    <source>
        <dbReference type="SAM" id="MobiDB-lite"/>
    </source>
</evidence>
<feature type="region of interest" description="Disordered" evidence="1">
    <location>
        <begin position="150"/>
        <end position="170"/>
    </location>
</feature>